<comment type="similarity">
    <text evidence="1">Belongs to the jacalin lectin family.</text>
</comment>
<evidence type="ECO:0000313" key="5">
    <source>
        <dbReference type="Proteomes" id="UP001558713"/>
    </source>
</evidence>
<dbReference type="InterPro" id="IPR036404">
    <property type="entry name" value="Jacalin-like_lectin_dom_sf"/>
</dbReference>
<name>A0ABD1AW50_CARAN</name>
<dbReference type="InterPro" id="IPR001229">
    <property type="entry name" value="Jacalin-like_lectin_dom"/>
</dbReference>
<dbReference type="PANTHER" id="PTHR47293">
    <property type="entry name" value="JACALIN-RELATED LECTIN 3"/>
    <property type="match status" value="1"/>
</dbReference>
<gene>
    <name evidence="4" type="ORF">V5N11_003108</name>
</gene>
<keyword evidence="2" id="KW-0430">Lectin</keyword>
<dbReference type="Pfam" id="PF01419">
    <property type="entry name" value="Jacalin"/>
    <property type="match status" value="1"/>
</dbReference>
<evidence type="ECO:0000256" key="2">
    <source>
        <dbReference type="ARBA" id="ARBA00022734"/>
    </source>
</evidence>
<organism evidence="4 5">
    <name type="scientific">Cardamine amara subsp. amara</name>
    <dbReference type="NCBI Taxonomy" id="228776"/>
    <lineage>
        <taxon>Eukaryota</taxon>
        <taxon>Viridiplantae</taxon>
        <taxon>Streptophyta</taxon>
        <taxon>Embryophyta</taxon>
        <taxon>Tracheophyta</taxon>
        <taxon>Spermatophyta</taxon>
        <taxon>Magnoliopsida</taxon>
        <taxon>eudicotyledons</taxon>
        <taxon>Gunneridae</taxon>
        <taxon>Pentapetalae</taxon>
        <taxon>rosids</taxon>
        <taxon>malvids</taxon>
        <taxon>Brassicales</taxon>
        <taxon>Brassicaceae</taxon>
        <taxon>Cardamineae</taxon>
        <taxon>Cardamine</taxon>
    </lineage>
</organism>
<evidence type="ECO:0000313" key="4">
    <source>
        <dbReference type="EMBL" id="KAL1210957.1"/>
    </source>
</evidence>
<evidence type="ECO:0000259" key="3">
    <source>
        <dbReference type="PROSITE" id="PS51752"/>
    </source>
</evidence>
<accession>A0ABD1AW50</accession>
<feature type="domain" description="Jacalin-type lectin" evidence="3">
    <location>
        <begin position="1"/>
        <end position="162"/>
    </location>
</feature>
<dbReference type="PANTHER" id="PTHR47293:SF66">
    <property type="entry name" value="JACALIN-RELATED LECTIN 11-RELATED"/>
    <property type="match status" value="1"/>
</dbReference>
<protein>
    <submittedName>
        <fullName evidence="4">Jacalin-related lectin 18</fullName>
    </submittedName>
</protein>
<dbReference type="SUPFAM" id="SSF51101">
    <property type="entry name" value="Mannose-binding lectins"/>
    <property type="match status" value="1"/>
</dbReference>
<evidence type="ECO:0000256" key="1">
    <source>
        <dbReference type="ARBA" id="ARBA00006568"/>
    </source>
</evidence>
<keyword evidence="5" id="KW-1185">Reference proteome</keyword>
<sequence>MEPWSVAIGDENFLLEEKGYALVGFYGWTYPNDLSALGAYYRLLPPPPDANKIEAMGGDGGDSWDDGSFKGDHGNKTFFGIQEFELDYPTEYVTSVEGSYDRYTGVITMLRFKTNKQTTPHFGRHTTNSSSFLLHRDDHMIVGFHGRSSSNMLHQIGVNVIPI</sequence>
<dbReference type="Proteomes" id="UP001558713">
    <property type="component" value="Unassembled WGS sequence"/>
</dbReference>
<dbReference type="SMART" id="SM00915">
    <property type="entry name" value="Jacalin"/>
    <property type="match status" value="1"/>
</dbReference>
<dbReference type="AlphaFoldDB" id="A0ABD1AW50"/>
<proteinExistence type="inferred from homology"/>
<dbReference type="PROSITE" id="PS51752">
    <property type="entry name" value="JACALIN_LECTIN"/>
    <property type="match status" value="1"/>
</dbReference>
<dbReference type="EMBL" id="JBANAX010000386">
    <property type="protein sequence ID" value="KAL1210957.1"/>
    <property type="molecule type" value="Genomic_DNA"/>
</dbReference>
<reference evidence="4 5" key="1">
    <citation type="submission" date="2024-04" db="EMBL/GenBank/DDBJ databases">
        <title>Genome assembly C_amara_ONT_v2.</title>
        <authorList>
            <person name="Yant L."/>
            <person name="Moore C."/>
            <person name="Slenker M."/>
        </authorList>
    </citation>
    <scope>NUCLEOTIDE SEQUENCE [LARGE SCALE GENOMIC DNA]</scope>
    <source>
        <tissue evidence="4">Leaf</tissue>
    </source>
</reference>
<comment type="caution">
    <text evidence="4">The sequence shown here is derived from an EMBL/GenBank/DDBJ whole genome shotgun (WGS) entry which is preliminary data.</text>
</comment>
<dbReference type="Gene3D" id="2.100.10.30">
    <property type="entry name" value="Jacalin-like lectin domain"/>
    <property type="match status" value="1"/>
</dbReference>
<dbReference type="GO" id="GO:0030246">
    <property type="term" value="F:carbohydrate binding"/>
    <property type="evidence" value="ECO:0007669"/>
    <property type="project" value="UniProtKB-KW"/>
</dbReference>